<feature type="chain" id="PRO_5042442638" evidence="1">
    <location>
        <begin position="18"/>
        <end position="144"/>
    </location>
</feature>
<dbReference type="InterPro" id="IPR000873">
    <property type="entry name" value="AMP-dep_synth/lig_dom"/>
</dbReference>
<evidence type="ECO:0000313" key="4">
    <source>
        <dbReference type="EMBL" id="KAK3247936.1"/>
    </source>
</evidence>
<evidence type="ECO:0000313" key="5">
    <source>
        <dbReference type="Proteomes" id="UP001190700"/>
    </source>
</evidence>
<reference evidence="3" key="2">
    <citation type="submission" date="2023-06" db="EMBL/GenBank/DDBJ databases">
        <title>Long-read-based genome assembly of the green algal bacterivore Cymbomonas tetramitiformis.</title>
        <authorList>
            <person name="Gyaltshen Y."/>
            <person name="Rozenberg A."/>
            <person name="Paasch A."/>
            <person name="Burns J.A."/>
            <person name="Warring S."/>
            <person name="Larson R."/>
            <person name="Maurer-Alcala X."/>
            <person name="Dacks J."/>
            <person name="Kim E."/>
        </authorList>
    </citation>
    <scope>NUCLEOTIDE SEQUENCE</scope>
    <source>
        <strain evidence="3">PLY_AMNH</strain>
    </source>
</reference>
<proteinExistence type="predicted"/>
<gene>
    <name evidence="4" type="ORF">CYMTET_42580</name>
    <name evidence="3" type="ORF">CYMTET_56156</name>
</gene>
<keyword evidence="5" id="KW-1185">Reference proteome</keyword>
<dbReference type="Gene3D" id="3.40.50.12780">
    <property type="entry name" value="N-terminal domain of ligase-like"/>
    <property type="match status" value="1"/>
</dbReference>
<name>A0AAE0BCZ3_9CHLO</name>
<dbReference type="GO" id="GO:0009507">
    <property type="term" value="C:chloroplast"/>
    <property type="evidence" value="ECO:0007669"/>
    <property type="project" value="TreeGrafter"/>
</dbReference>
<accession>A0AAE0BCZ3</accession>
<dbReference type="InterPro" id="IPR042099">
    <property type="entry name" value="ANL_N_sf"/>
</dbReference>
<dbReference type="InterPro" id="IPR052987">
    <property type="entry name" value="Chloroplast_AMP-bd_Enzymes"/>
</dbReference>
<keyword evidence="3" id="KW-0436">Ligase</keyword>
<organism evidence="3 5">
    <name type="scientific">Cymbomonas tetramitiformis</name>
    <dbReference type="NCBI Taxonomy" id="36881"/>
    <lineage>
        <taxon>Eukaryota</taxon>
        <taxon>Viridiplantae</taxon>
        <taxon>Chlorophyta</taxon>
        <taxon>Pyramimonadophyceae</taxon>
        <taxon>Pyramimonadales</taxon>
        <taxon>Pyramimonadaceae</taxon>
        <taxon>Cymbomonas</taxon>
    </lineage>
</organism>
<dbReference type="EMBL" id="LGRX02035678">
    <property type="protein sequence ID" value="KAK3233562.1"/>
    <property type="molecule type" value="Genomic_DNA"/>
</dbReference>
<dbReference type="EMBL" id="LGRX02028550">
    <property type="protein sequence ID" value="KAK3247936.1"/>
    <property type="molecule type" value="Genomic_DNA"/>
</dbReference>
<protein>
    <submittedName>
        <fullName evidence="3">Long-chain-fatty-acid--[acyl-carrier-protein] ligase AEE15, chloroplastic</fullName>
    </submittedName>
</protein>
<dbReference type="Pfam" id="PF00501">
    <property type="entry name" value="AMP-binding"/>
    <property type="match status" value="1"/>
</dbReference>
<sequence length="144" mass="15974">MWLIALMALIFEGTLQSRHTRFKRDNTQRRPGAECRAQNHMALFAENSHRWLMCDQAIMMLGACDAVRGTTHTPLSELEFILEHSECMGVICEDAETLLALIPKINDINASANQQRIRFAVKALLSFAGPCCSSISVIAIADPA</sequence>
<reference evidence="3 5" key="1">
    <citation type="journal article" date="2015" name="Genome Biol. Evol.">
        <title>Comparative Genomics of a Bacterivorous Green Alga Reveals Evolutionary Causalities and Consequences of Phago-Mixotrophic Mode of Nutrition.</title>
        <authorList>
            <person name="Burns J.A."/>
            <person name="Paasch A."/>
            <person name="Narechania A."/>
            <person name="Kim E."/>
        </authorList>
    </citation>
    <scope>NUCLEOTIDE SEQUENCE [LARGE SCALE GENOMIC DNA]</scope>
    <source>
        <strain evidence="3">PLY_AMNH</strain>
    </source>
</reference>
<keyword evidence="1" id="KW-0732">Signal</keyword>
<dbReference type="GO" id="GO:0008922">
    <property type="term" value="F:long-chain fatty acid [acyl-carrier-protein] ligase activity"/>
    <property type="evidence" value="ECO:0007669"/>
    <property type="project" value="TreeGrafter"/>
</dbReference>
<evidence type="ECO:0000313" key="3">
    <source>
        <dbReference type="EMBL" id="KAK3233562.1"/>
    </source>
</evidence>
<dbReference type="PANTHER" id="PTHR43813">
    <property type="entry name" value="ACYL-ACTIVATING ENZYME 16, CHLOROPLASTIC-RELATED"/>
    <property type="match status" value="1"/>
</dbReference>
<dbReference type="AlphaFoldDB" id="A0AAE0BCZ3"/>
<evidence type="ECO:0000256" key="1">
    <source>
        <dbReference type="SAM" id="SignalP"/>
    </source>
</evidence>
<feature type="signal peptide" evidence="1">
    <location>
        <begin position="1"/>
        <end position="17"/>
    </location>
</feature>
<dbReference type="GO" id="GO:0030497">
    <property type="term" value="P:fatty acid elongation"/>
    <property type="evidence" value="ECO:0007669"/>
    <property type="project" value="TreeGrafter"/>
</dbReference>
<comment type="caution">
    <text evidence="3">The sequence shown here is derived from an EMBL/GenBank/DDBJ whole genome shotgun (WGS) entry which is preliminary data.</text>
</comment>
<dbReference type="SUPFAM" id="SSF56801">
    <property type="entry name" value="Acetyl-CoA synthetase-like"/>
    <property type="match status" value="1"/>
</dbReference>
<dbReference type="PANTHER" id="PTHR43813:SF1">
    <property type="entry name" value="ACYL-ACTIVATING ENZYME 16, CHLOROPLASTIC-RELATED"/>
    <property type="match status" value="1"/>
</dbReference>
<evidence type="ECO:0000259" key="2">
    <source>
        <dbReference type="Pfam" id="PF00501"/>
    </source>
</evidence>
<dbReference type="Proteomes" id="UP001190700">
    <property type="component" value="Unassembled WGS sequence"/>
</dbReference>
<feature type="domain" description="AMP-dependent synthetase/ligase" evidence="2">
    <location>
        <begin position="36"/>
        <end position="109"/>
    </location>
</feature>